<organism evidence="10 11">
    <name type="scientific">Trapa incisa</name>
    <dbReference type="NCBI Taxonomy" id="236973"/>
    <lineage>
        <taxon>Eukaryota</taxon>
        <taxon>Viridiplantae</taxon>
        <taxon>Streptophyta</taxon>
        <taxon>Embryophyta</taxon>
        <taxon>Tracheophyta</taxon>
        <taxon>Spermatophyta</taxon>
        <taxon>Magnoliopsida</taxon>
        <taxon>eudicotyledons</taxon>
        <taxon>Gunneridae</taxon>
        <taxon>Pentapetalae</taxon>
        <taxon>rosids</taxon>
        <taxon>malvids</taxon>
        <taxon>Myrtales</taxon>
        <taxon>Lythraceae</taxon>
        <taxon>Trapa</taxon>
    </lineage>
</organism>
<dbReference type="InterPro" id="IPR002328">
    <property type="entry name" value="ADH_Zn_CS"/>
</dbReference>
<dbReference type="AlphaFoldDB" id="A0AAN7JUU2"/>
<reference evidence="10 11" key="1">
    <citation type="journal article" date="2023" name="Hortic Res">
        <title>Pangenome of water caltrop reveals structural variations and asymmetric subgenome divergence after allopolyploidization.</title>
        <authorList>
            <person name="Zhang X."/>
            <person name="Chen Y."/>
            <person name="Wang L."/>
            <person name="Yuan Y."/>
            <person name="Fang M."/>
            <person name="Shi L."/>
            <person name="Lu R."/>
            <person name="Comes H.P."/>
            <person name="Ma Y."/>
            <person name="Chen Y."/>
            <person name="Huang G."/>
            <person name="Zhou Y."/>
            <person name="Zheng Z."/>
            <person name="Qiu Y."/>
        </authorList>
    </citation>
    <scope>NUCLEOTIDE SEQUENCE [LARGE SCALE GENOMIC DNA]</scope>
    <source>
        <tissue evidence="10">Roots</tissue>
    </source>
</reference>
<evidence type="ECO:0000256" key="3">
    <source>
        <dbReference type="ARBA" id="ARBA00022723"/>
    </source>
</evidence>
<keyword evidence="5" id="KW-0560">Oxidoreductase</keyword>
<protein>
    <recommendedName>
        <fullName evidence="9">Enoyl reductase (ER) domain-containing protein</fullName>
    </recommendedName>
</protein>
<dbReference type="Pfam" id="PF08240">
    <property type="entry name" value="ADH_N"/>
    <property type="match status" value="1"/>
</dbReference>
<evidence type="ECO:0000256" key="7">
    <source>
        <dbReference type="ARBA" id="ARBA00060764"/>
    </source>
</evidence>
<evidence type="ECO:0000256" key="2">
    <source>
        <dbReference type="ARBA" id="ARBA00011738"/>
    </source>
</evidence>
<evidence type="ECO:0000313" key="11">
    <source>
        <dbReference type="Proteomes" id="UP001345219"/>
    </source>
</evidence>
<dbReference type="SUPFAM" id="SSF51735">
    <property type="entry name" value="NAD(P)-binding Rossmann-fold domains"/>
    <property type="match status" value="1"/>
</dbReference>
<dbReference type="PANTHER" id="PTHR43880">
    <property type="entry name" value="ALCOHOL DEHYDROGENASE"/>
    <property type="match status" value="1"/>
</dbReference>
<dbReference type="SUPFAM" id="SSF50129">
    <property type="entry name" value="GroES-like"/>
    <property type="match status" value="1"/>
</dbReference>
<evidence type="ECO:0000256" key="1">
    <source>
        <dbReference type="ARBA" id="ARBA00001947"/>
    </source>
</evidence>
<dbReference type="PROSITE" id="PS00059">
    <property type="entry name" value="ADH_ZINC"/>
    <property type="match status" value="1"/>
</dbReference>
<dbReference type="InterPro" id="IPR036291">
    <property type="entry name" value="NAD(P)-bd_dom_sf"/>
</dbReference>
<evidence type="ECO:0000259" key="9">
    <source>
        <dbReference type="SMART" id="SM00829"/>
    </source>
</evidence>
<dbReference type="FunFam" id="3.40.50.720:FF:000003">
    <property type="entry name" value="S-(hydroxymethyl)glutathione dehydrogenase"/>
    <property type="match status" value="1"/>
</dbReference>
<keyword evidence="11" id="KW-1185">Reference proteome</keyword>
<dbReference type="SMART" id="SM00829">
    <property type="entry name" value="PKS_ER"/>
    <property type="match status" value="1"/>
</dbReference>
<dbReference type="InterPro" id="IPR013149">
    <property type="entry name" value="ADH-like_C"/>
</dbReference>
<comment type="cofactor">
    <cofactor evidence="1 8">
        <name>Zn(2+)</name>
        <dbReference type="ChEBI" id="CHEBI:29105"/>
    </cofactor>
</comment>
<dbReference type="Pfam" id="PF00107">
    <property type="entry name" value="ADH_zinc_N"/>
    <property type="match status" value="1"/>
</dbReference>
<dbReference type="GO" id="GO:0008270">
    <property type="term" value="F:zinc ion binding"/>
    <property type="evidence" value="ECO:0007669"/>
    <property type="project" value="InterPro"/>
</dbReference>
<dbReference type="Gene3D" id="3.40.50.720">
    <property type="entry name" value="NAD(P)-binding Rossmann-like Domain"/>
    <property type="match status" value="1"/>
</dbReference>
<evidence type="ECO:0000256" key="4">
    <source>
        <dbReference type="ARBA" id="ARBA00022833"/>
    </source>
</evidence>
<proteinExistence type="inferred from homology"/>
<evidence type="ECO:0000256" key="6">
    <source>
        <dbReference type="ARBA" id="ARBA00023027"/>
    </source>
</evidence>
<dbReference type="EMBL" id="JAXIOK010000014">
    <property type="protein sequence ID" value="KAK4754993.1"/>
    <property type="molecule type" value="Genomic_DNA"/>
</dbReference>
<evidence type="ECO:0000256" key="8">
    <source>
        <dbReference type="RuleBase" id="RU361277"/>
    </source>
</evidence>
<keyword evidence="3 8" id="KW-0479">Metal-binding</keyword>
<name>A0AAN7JUU2_9MYRT</name>
<comment type="caution">
    <text evidence="10">The sequence shown here is derived from an EMBL/GenBank/DDBJ whole genome shotgun (WGS) entry which is preliminary data.</text>
</comment>
<gene>
    <name evidence="10" type="ORF">SAY87_008750</name>
</gene>
<dbReference type="GO" id="GO:0046294">
    <property type="term" value="P:formaldehyde catabolic process"/>
    <property type="evidence" value="ECO:0007669"/>
    <property type="project" value="TreeGrafter"/>
</dbReference>
<keyword evidence="6" id="KW-0520">NAD</keyword>
<dbReference type="FunFam" id="3.90.180.10:FF:000067">
    <property type="entry name" value="alcohol dehydrogenase 1-like isoform X1"/>
    <property type="match status" value="1"/>
</dbReference>
<dbReference type="InterPro" id="IPR011032">
    <property type="entry name" value="GroES-like_sf"/>
</dbReference>
<dbReference type="InterPro" id="IPR013154">
    <property type="entry name" value="ADH-like_N"/>
</dbReference>
<dbReference type="Gene3D" id="3.90.180.10">
    <property type="entry name" value="Medium-chain alcohol dehydrogenases, catalytic domain"/>
    <property type="match status" value="1"/>
</dbReference>
<keyword evidence="4 8" id="KW-0862">Zinc</keyword>
<accession>A0AAN7JUU2</accession>
<sequence length="391" mass="41882">MGDYSSSRRSVITCKAVVCRGPDQWKVEEIEVDPPLASEVRIKMLFASVCHSDLLFSKGYPLPLYPRVLGHEGIGVVESIGENVKELKEGDVVIPSPIGVCGECENCSSGETNMCLTYPISFAGLMPEGTSRLHLPAAASSGQDGGGERQLLYHVFSCSTWSEYLVSHANYLVKLDPAHDLPLPHASFLACGFSTGFGSVQVEARVRKGSSVVVFGLGGVGLGAVAGAKVQGAATIIGVDKNEMKREKGEAFGITHFVNPDQYPDKPISELIRDLTGGHGVDCCIECTGAGHLINQALDSTKAGKGKVVLVSAGQTNGNLNFLSLLMGRTLKGTIYGGIKPRSFLPYLLDLCKREGIPLDKLLTHEIQLEDIAQVTELLKRQDCVKILIKI</sequence>
<evidence type="ECO:0000313" key="10">
    <source>
        <dbReference type="EMBL" id="KAK4754993.1"/>
    </source>
</evidence>
<comment type="subunit">
    <text evidence="2">Homodimer.</text>
</comment>
<feature type="domain" description="Enoyl reductase (ER)" evidence="9">
    <location>
        <begin position="21"/>
        <end position="389"/>
    </location>
</feature>
<dbReference type="PANTHER" id="PTHR43880:SF38">
    <property type="entry name" value="ALCOHOL DEHYDROGENASE-RELATED"/>
    <property type="match status" value="1"/>
</dbReference>
<evidence type="ECO:0000256" key="5">
    <source>
        <dbReference type="ARBA" id="ARBA00023002"/>
    </source>
</evidence>
<comment type="similarity">
    <text evidence="7">Belongs to the zinc-containing alcohol dehydrogenase family. Class-IV subfamily.</text>
</comment>
<dbReference type="InterPro" id="IPR020843">
    <property type="entry name" value="ER"/>
</dbReference>
<dbReference type="GO" id="GO:0005829">
    <property type="term" value="C:cytosol"/>
    <property type="evidence" value="ECO:0007669"/>
    <property type="project" value="TreeGrafter"/>
</dbReference>
<dbReference type="GO" id="GO:0051903">
    <property type="term" value="F:S-(hydroxymethyl)glutathione dehydrogenase [NAD(P)+] activity"/>
    <property type="evidence" value="ECO:0007669"/>
    <property type="project" value="TreeGrafter"/>
</dbReference>
<dbReference type="Proteomes" id="UP001345219">
    <property type="component" value="Chromosome 8"/>
</dbReference>